<reference evidence="9 10" key="1">
    <citation type="submission" date="2013-11" db="EMBL/GenBank/DDBJ databases">
        <title>Comparative genomics of Ignicoccus.</title>
        <authorList>
            <person name="Podar M."/>
        </authorList>
    </citation>
    <scope>NUCLEOTIDE SEQUENCE [LARGE SCALE GENOMIC DNA]</scope>
    <source>
        <strain evidence="9 10">DSM 13165</strain>
    </source>
</reference>
<organism evidence="9 10">
    <name type="scientific">Ignicoccus islandicus DSM 13165</name>
    <dbReference type="NCBI Taxonomy" id="940295"/>
    <lineage>
        <taxon>Archaea</taxon>
        <taxon>Thermoproteota</taxon>
        <taxon>Thermoprotei</taxon>
        <taxon>Desulfurococcales</taxon>
        <taxon>Desulfurococcaceae</taxon>
        <taxon>Ignicoccus</taxon>
    </lineage>
</organism>
<dbReference type="PATRIC" id="fig|940295.4.peg.651"/>
<keyword evidence="10" id="KW-1185">Reference proteome</keyword>
<dbReference type="InterPro" id="IPR043164">
    <property type="entry name" value="Ribosomal_uL10-like_insert_sf"/>
</dbReference>
<evidence type="ECO:0000256" key="5">
    <source>
        <dbReference type="ARBA" id="ARBA00023274"/>
    </source>
</evidence>
<dbReference type="GO" id="GO:0003735">
    <property type="term" value="F:structural constituent of ribosome"/>
    <property type="evidence" value="ECO:0007669"/>
    <property type="project" value="TreeGrafter"/>
</dbReference>
<dbReference type="PANTHER" id="PTHR45699:SF3">
    <property type="entry name" value="LARGE RIBOSOMAL SUBUNIT PROTEIN UL10"/>
    <property type="match status" value="1"/>
</dbReference>
<dbReference type="Pfam" id="PF17777">
    <property type="entry name" value="RL10P_insert"/>
    <property type="match status" value="1"/>
</dbReference>
<dbReference type="OrthoDB" id="30930at2157"/>
<dbReference type="GO" id="GO:0002181">
    <property type="term" value="P:cytoplasmic translation"/>
    <property type="evidence" value="ECO:0007669"/>
    <property type="project" value="TreeGrafter"/>
</dbReference>
<feature type="compositionally biased region" description="Acidic residues" evidence="7">
    <location>
        <begin position="323"/>
        <end position="338"/>
    </location>
</feature>
<evidence type="ECO:0000256" key="1">
    <source>
        <dbReference type="ARBA" id="ARBA00008889"/>
    </source>
</evidence>
<name>A0A0U2VC25_9CREN</name>
<dbReference type="GO" id="GO:0000027">
    <property type="term" value="P:ribosomal large subunit assembly"/>
    <property type="evidence" value="ECO:0007669"/>
    <property type="project" value="TreeGrafter"/>
</dbReference>
<dbReference type="Gene3D" id="6.10.140.760">
    <property type="match status" value="1"/>
</dbReference>
<dbReference type="PANTHER" id="PTHR45699">
    <property type="entry name" value="60S ACIDIC RIBOSOMAL PROTEIN P0"/>
    <property type="match status" value="1"/>
</dbReference>
<dbReference type="GO" id="GO:0070180">
    <property type="term" value="F:large ribosomal subunit rRNA binding"/>
    <property type="evidence" value="ECO:0007669"/>
    <property type="project" value="UniProtKB-UniRule"/>
</dbReference>
<dbReference type="InterPro" id="IPR001790">
    <property type="entry name" value="Ribosomal_uL10"/>
</dbReference>
<evidence type="ECO:0000256" key="2">
    <source>
        <dbReference type="ARBA" id="ARBA00022730"/>
    </source>
</evidence>
<dbReference type="RefSeq" id="WP_075049651.1">
    <property type="nucleotide sequence ID" value="NZ_CP006867.1"/>
</dbReference>
<evidence type="ECO:0000256" key="4">
    <source>
        <dbReference type="ARBA" id="ARBA00022980"/>
    </source>
</evidence>
<proteinExistence type="inferred from homology"/>
<dbReference type="Proteomes" id="UP000060778">
    <property type="component" value="Chromosome"/>
</dbReference>
<dbReference type="Gene3D" id="3.30.70.1730">
    <property type="match status" value="1"/>
</dbReference>
<dbReference type="STRING" id="940295.EYM_03360"/>
<dbReference type="NCBIfam" id="NF003095">
    <property type="entry name" value="PRK04019.1-1"/>
    <property type="match status" value="1"/>
</dbReference>
<keyword evidence="2 6" id="KW-0699">rRNA-binding</keyword>
<comment type="similarity">
    <text evidence="1 6">Belongs to the universal ribosomal protein uL10 family.</text>
</comment>
<dbReference type="SUPFAM" id="SSF160369">
    <property type="entry name" value="Ribosomal protein L10-like"/>
    <property type="match status" value="1"/>
</dbReference>
<comment type="subunit">
    <text evidence="6">Part of the 50S ribosomal subunit. Forms part of the ribosomal stalk which helps the ribosome interact with GTP-bound translation factors. Forms a heptameric L10(L12)2(L12)2(L12)2 complex, where L10 forms an elongated spine to which the L12 dimers bind in a sequential fashion.</text>
</comment>
<dbReference type="InterPro" id="IPR022909">
    <property type="entry name" value="Ribosomal_uL10_arc"/>
</dbReference>
<keyword evidence="4 6" id="KW-0689">Ribosomal protein</keyword>
<feature type="domain" description="Large ribosomal subunit protein uL10-like insertion" evidence="8">
    <location>
        <begin position="121"/>
        <end position="190"/>
    </location>
</feature>
<dbReference type="HAMAP" id="MF_00280">
    <property type="entry name" value="Ribosomal_uL10_arch"/>
    <property type="match status" value="1"/>
</dbReference>
<evidence type="ECO:0000259" key="8">
    <source>
        <dbReference type="Pfam" id="PF17777"/>
    </source>
</evidence>
<protein>
    <recommendedName>
        <fullName evidence="6">Large ribosomal subunit protein uL10</fullName>
    </recommendedName>
    <alternativeName>
        <fullName evidence="6">Acidic ribosomal protein P0 homolog</fullName>
    </alternativeName>
</protein>
<comment type="function">
    <text evidence="6">Forms part of the ribosomal stalk, playing a central role in the interaction of the ribosome with GTP-bound translation factors.</text>
</comment>
<sequence>MSAVESFTRAQVRERYPEWKVRMLNEVAEQLSKHDVFLVVDLTKTPANVVHKFRKKYRKELEYIRTLKNNIVRKAFEKSNIELPKEMDEALTGTNLFIATDENPFLVALKISKFSVPGYPKPGDIAETEIVIPAMDTGLKPGPMLSTFGKLKIKTMVKGGTIHIAKDTVVAKPGDVISPELVSVLMTLGITPVEIKLKLKGAYIKSLGRWVPASELLLDIESYKKELMEAYLNALKLGAEIAYPVPEVLELSLTKAMQNALKLAVESAWLTKESAPYLMSKAQAQAYALASQLGDLAKELGIEISNIQATQPVSTTQEKEEQKEEEEEEKKEVSEEDLSAGLGALFG</sequence>
<dbReference type="InterPro" id="IPR043141">
    <property type="entry name" value="Ribosomal_uL10-like_sf"/>
</dbReference>
<dbReference type="AlphaFoldDB" id="A0A0U2VC25"/>
<accession>A0A0U2VC25</accession>
<evidence type="ECO:0000256" key="6">
    <source>
        <dbReference type="HAMAP-Rule" id="MF_00280"/>
    </source>
</evidence>
<dbReference type="GeneID" id="30680065"/>
<evidence type="ECO:0000256" key="3">
    <source>
        <dbReference type="ARBA" id="ARBA00022884"/>
    </source>
</evidence>
<dbReference type="InterPro" id="IPR040637">
    <property type="entry name" value="Ribosomal_uL10-like_insert"/>
</dbReference>
<dbReference type="EMBL" id="CP006867">
    <property type="protein sequence ID" value="ALU11650.1"/>
    <property type="molecule type" value="Genomic_DNA"/>
</dbReference>
<dbReference type="KEGG" id="iis:EYM_03360"/>
<evidence type="ECO:0000256" key="7">
    <source>
        <dbReference type="SAM" id="MobiDB-lite"/>
    </source>
</evidence>
<keyword evidence="5 6" id="KW-0687">Ribonucleoprotein</keyword>
<dbReference type="Pfam" id="PF00466">
    <property type="entry name" value="Ribosomal_L10"/>
    <property type="match status" value="1"/>
</dbReference>
<feature type="region of interest" description="Disordered" evidence="7">
    <location>
        <begin position="309"/>
        <end position="347"/>
    </location>
</feature>
<evidence type="ECO:0000313" key="9">
    <source>
        <dbReference type="EMBL" id="ALU11650.1"/>
    </source>
</evidence>
<gene>
    <name evidence="6" type="primary">rpl10</name>
    <name evidence="6" type="synonym">rplP0</name>
    <name evidence="9" type="ORF">EYM_03360</name>
</gene>
<keyword evidence="3 6" id="KW-0694">RNA-binding</keyword>
<evidence type="ECO:0000313" key="10">
    <source>
        <dbReference type="Proteomes" id="UP000060778"/>
    </source>
</evidence>
<dbReference type="Gene3D" id="3.90.105.20">
    <property type="match status" value="1"/>
</dbReference>
<dbReference type="InterPro" id="IPR050323">
    <property type="entry name" value="Ribosomal_protein_uL10"/>
</dbReference>
<dbReference type="GO" id="GO:0022625">
    <property type="term" value="C:cytosolic large ribosomal subunit"/>
    <property type="evidence" value="ECO:0007669"/>
    <property type="project" value="TreeGrafter"/>
</dbReference>